<dbReference type="PANTHER" id="PTHR35011:SF11">
    <property type="entry name" value="TRAP TRANSPORTER SMALL PERMEASE PROTEIN"/>
    <property type="match status" value="1"/>
</dbReference>
<organism evidence="11 12">
    <name type="scientific">Thauera humireducens</name>
    <dbReference type="NCBI Taxonomy" id="1134435"/>
    <lineage>
        <taxon>Bacteria</taxon>
        <taxon>Pseudomonadati</taxon>
        <taxon>Pseudomonadota</taxon>
        <taxon>Betaproteobacteria</taxon>
        <taxon>Rhodocyclales</taxon>
        <taxon>Zoogloeaceae</taxon>
        <taxon>Thauera</taxon>
    </lineage>
</organism>
<evidence type="ECO:0000313" key="12">
    <source>
        <dbReference type="Proteomes" id="UP000036902"/>
    </source>
</evidence>
<feature type="transmembrane region" description="Helical" evidence="9">
    <location>
        <begin position="12"/>
        <end position="31"/>
    </location>
</feature>
<feature type="transmembrane region" description="Helical" evidence="9">
    <location>
        <begin position="131"/>
        <end position="154"/>
    </location>
</feature>
<dbReference type="Proteomes" id="UP000036902">
    <property type="component" value="Chromosome"/>
</dbReference>
<dbReference type="GO" id="GO:0005886">
    <property type="term" value="C:plasma membrane"/>
    <property type="evidence" value="ECO:0007669"/>
    <property type="project" value="UniProtKB-SubCell"/>
</dbReference>
<proteinExistence type="inferred from homology"/>
<keyword evidence="2 9" id="KW-0813">Transport</keyword>
<dbReference type="Pfam" id="PF04290">
    <property type="entry name" value="DctQ"/>
    <property type="match status" value="1"/>
</dbReference>
<evidence type="ECO:0000256" key="5">
    <source>
        <dbReference type="ARBA" id="ARBA00022692"/>
    </source>
</evidence>
<keyword evidence="3" id="KW-1003">Cell membrane</keyword>
<dbReference type="GO" id="GO:0022857">
    <property type="term" value="F:transmembrane transporter activity"/>
    <property type="evidence" value="ECO:0007669"/>
    <property type="project" value="UniProtKB-UniRule"/>
</dbReference>
<comment type="similarity">
    <text evidence="8 9">Belongs to the TRAP transporter small permease family.</text>
</comment>
<evidence type="ECO:0000313" key="11">
    <source>
        <dbReference type="EMBL" id="AMO38013.1"/>
    </source>
</evidence>
<feature type="domain" description="Tripartite ATP-independent periplasmic transporters DctQ component" evidence="10">
    <location>
        <begin position="27"/>
        <end position="153"/>
    </location>
</feature>
<protein>
    <recommendedName>
        <fullName evidence="9">TRAP transporter small permease protein</fullName>
    </recommendedName>
</protein>
<dbReference type="STRING" id="1134435.AC731_014350"/>
<name>A0A127K7T6_9RHOO</name>
<dbReference type="RefSeq" id="WP_048707056.1">
    <property type="nucleotide sequence ID" value="NZ_CP014646.1"/>
</dbReference>
<dbReference type="EMBL" id="CP014646">
    <property type="protein sequence ID" value="AMO38013.1"/>
    <property type="molecule type" value="Genomic_DNA"/>
</dbReference>
<dbReference type="InterPro" id="IPR055348">
    <property type="entry name" value="DctQ"/>
</dbReference>
<evidence type="ECO:0000256" key="6">
    <source>
        <dbReference type="ARBA" id="ARBA00022989"/>
    </source>
</evidence>
<dbReference type="GO" id="GO:0015740">
    <property type="term" value="P:C4-dicarboxylate transport"/>
    <property type="evidence" value="ECO:0007669"/>
    <property type="project" value="TreeGrafter"/>
</dbReference>
<dbReference type="PANTHER" id="PTHR35011">
    <property type="entry name" value="2,3-DIKETO-L-GULONATE TRAP TRANSPORTER SMALL PERMEASE PROTEIN YIAM"/>
    <property type="match status" value="1"/>
</dbReference>
<evidence type="ECO:0000256" key="4">
    <source>
        <dbReference type="ARBA" id="ARBA00022519"/>
    </source>
</evidence>
<keyword evidence="12" id="KW-1185">Reference proteome</keyword>
<dbReference type="AlphaFoldDB" id="A0A127K7T6"/>
<dbReference type="InterPro" id="IPR007387">
    <property type="entry name" value="TRAP_DctQ"/>
</dbReference>
<evidence type="ECO:0000256" key="3">
    <source>
        <dbReference type="ARBA" id="ARBA00022475"/>
    </source>
</evidence>
<evidence type="ECO:0000256" key="7">
    <source>
        <dbReference type="ARBA" id="ARBA00023136"/>
    </source>
</evidence>
<evidence type="ECO:0000256" key="2">
    <source>
        <dbReference type="ARBA" id="ARBA00022448"/>
    </source>
</evidence>
<comment type="subcellular location">
    <subcellularLocation>
        <location evidence="1 9">Cell inner membrane</location>
        <topology evidence="1 9">Multi-pass membrane protein</topology>
    </subcellularLocation>
</comment>
<keyword evidence="5 9" id="KW-0812">Transmembrane</keyword>
<feature type="transmembrane region" description="Helical" evidence="9">
    <location>
        <begin position="51"/>
        <end position="70"/>
    </location>
</feature>
<evidence type="ECO:0000259" key="10">
    <source>
        <dbReference type="Pfam" id="PF04290"/>
    </source>
</evidence>
<dbReference type="KEGG" id="thu:AC731_014350"/>
<keyword evidence="6 9" id="KW-1133">Transmembrane helix</keyword>
<evidence type="ECO:0000256" key="1">
    <source>
        <dbReference type="ARBA" id="ARBA00004429"/>
    </source>
</evidence>
<feature type="transmembrane region" description="Helical" evidence="9">
    <location>
        <begin position="90"/>
        <end position="111"/>
    </location>
</feature>
<accession>A0A127K7T6</accession>
<evidence type="ECO:0000256" key="9">
    <source>
        <dbReference type="RuleBase" id="RU369079"/>
    </source>
</evidence>
<reference evidence="12" key="1">
    <citation type="submission" date="2016-03" db="EMBL/GenBank/DDBJ databases">
        <authorList>
            <person name="Ma C."/>
            <person name="Zhou S."/>
            <person name="Yang G."/>
        </authorList>
    </citation>
    <scope>NUCLEOTIDE SEQUENCE [LARGE SCALE GENOMIC DNA]</scope>
    <source>
        <strain evidence="12">SgZ-1</strain>
    </source>
</reference>
<keyword evidence="4 9" id="KW-0997">Cell inner membrane</keyword>
<gene>
    <name evidence="11" type="ORF">AC731_014350</name>
</gene>
<comment type="function">
    <text evidence="9">Part of the tripartite ATP-independent periplasmic (TRAP) transport system.</text>
</comment>
<sequence length="177" mass="19413">MSHPFVRLMDHLYHACIWVAGLSILAMSLIIPWGVFSRYVLGTGSHWPEPISIMLMVVFTFVGAAASYRAGGHIAVAMLTERLPATLQGLCAKLVDLLMAAISIFVAWYGMDLVLATMGQTVAELPSMPVGYTYLALPVGSMITLLFVIERIVFGSQHMRPIVRFDEHHEEHAEGGA</sequence>
<evidence type="ECO:0000256" key="8">
    <source>
        <dbReference type="ARBA" id="ARBA00038436"/>
    </source>
</evidence>
<comment type="subunit">
    <text evidence="9">The complex comprises the extracytoplasmic solute receptor protein and the two transmembrane proteins.</text>
</comment>
<keyword evidence="7 9" id="KW-0472">Membrane</keyword>